<feature type="region of interest" description="Disordered" evidence="1">
    <location>
        <begin position="1"/>
        <end position="25"/>
    </location>
</feature>
<accession>A0A8T0DVS8</accession>
<comment type="caution">
    <text evidence="2">The sequence shown here is derived from an EMBL/GenBank/DDBJ whole genome shotgun (WGS) entry which is preliminary data.</text>
</comment>
<protein>
    <submittedName>
        <fullName evidence="2">Uncharacterized protein</fullName>
    </submittedName>
</protein>
<sequence length="85" mass="9184">MSLSGPTPSASNRPSSHDSAATLNLPAGFGMDGHYDTVTSLAKRTLNIELPEAQASANRALFVFSENNLIRKAARSIIEWGYPFF</sequence>
<organism evidence="2 3">
    <name type="scientific">Paragonimus westermani</name>
    <dbReference type="NCBI Taxonomy" id="34504"/>
    <lineage>
        <taxon>Eukaryota</taxon>
        <taxon>Metazoa</taxon>
        <taxon>Spiralia</taxon>
        <taxon>Lophotrochozoa</taxon>
        <taxon>Platyhelminthes</taxon>
        <taxon>Trematoda</taxon>
        <taxon>Digenea</taxon>
        <taxon>Plagiorchiida</taxon>
        <taxon>Troglotremata</taxon>
        <taxon>Troglotrematidae</taxon>
        <taxon>Paragonimus</taxon>
    </lineage>
</organism>
<evidence type="ECO:0000256" key="1">
    <source>
        <dbReference type="SAM" id="MobiDB-lite"/>
    </source>
</evidence>
<dbReference type="AlphaFoldDB" id="A0A8T0DVS8"/>
<dbReference type="OrthoDB" id="6226086at2759"/>
<dbReference type="EMBL" id="JTDF01000936">
    <property type="protein sequence ID" value="KAF8570731.1"/>
    <property type="molecule type" value="Genomic_DNA"/>
</dbReference>
<keyword evidence="3" id="KW-1185">Reference proteome</keyword>
<dbReference type="Proteomes" id="UP000699462">
    <property type="component" value="Unassembled WGS sequence"/>
</dbReference>
<evidence type="ECO:0000313" key="2">
    <source>
        <dbReference type="EMBL" id="KAF8570731.1"/>
    </source>
</evidence>
<gene>
    <name evidence="2" type="ORF">P879_02097</name>
</gene>
<name>A0A8T0DVS8_9TREM</name>
<feature type="compositionally biased region" description="Polar residues" evidence="1">
    <location>
        <begin position="1"/>
        <end position="22"/>
    </location>
</feature>
<evidence type="ECO:0000313" key="3">
    <source>
        <dbReference type="Proteomes" id="UP000699462"/>
    </source>
</evidence>
<proteinExistence type="predicted"/>
<reference evidence="2 3" key="1">
    <citation type="submission" date="2019-07" db="EMBL/GenBank/DDBJ databases">
        <title>Annotation for the trematode Paragonimus westermani.</title>
        <authorList>
            <person name="Choi Y.-J."/>
        </authorList>
    </citation>
    <scope>NUCLEOTIDE SEQUENCE [LARGE SCALE GENOMIC DNA]</scope>
    <source>
        <strain evidence="2">180907_Pwestermani</strain>
    </source>
</reference>